<dbReference type="PANTHER" id="PTHR46401">
    <property type="entry name" value="GLYCOSYLTRANSFERASE WBBK-RELATED"/>
    <property type="match status" value="1"/>
</dbReference>
<protein>
    <recommendedName>
        <fullName evidence="2">Glycosyl transferase family 1 domain-containing protein</fullName>
    </recommendedName>
</protein>
<dbReference type="PANTHER" id="PTHR46401:SF2">
    <property type="entry name" value="GLYCOSYLTRANSFERASE WBBK-RELATED"/>
    <property type="match status" value="1"/>
</dbReference>
<organism evidence="3 4">
    <name type="scientific">Acidianus sulfidivorans JP7</name>
    <dbReference type="NCBI Taxonomy" id="619593"/>
    <lineage>
        <taxon>Archaea</taxon>
        <taxon>Thermoproteota</taxon>
        <taxon>Thermoprotei</taxon>
        <taxon>Sulfolobales</taxon>
        <taxon>Sulfolobaceae</taxon>
        <taxon>Acidianus</taxon>
    </lineage>
</organism>
<dbReference type="KEGG" id="asul:DFR86_07890"/>
<dbReference type="EMBL" id="CP029288">
    <property type="protein sequence ID" value="AWR97478.1"/>
    <property type="molecule type" value="Genomic_DNA"/>
</dbReference>
<dbReference type="Gene3D" id="3.40.50.2000">
    <property type="entry name" value="Glycogen Phosphorylase B"/>
    <property type="match status" value="1"/>
</dbReference>
<name>A0A2U9IN74_9CREN</name>
<dbReference type="InterPro" id="IPR001296">
    <property type="entry name" value="Glyco_trans_1"/>
</dbReference>
<evidence type="ECO:0000313" key="4">
    <source>
        <dbReference type="Proteomes" id="UP000248410"/>
    </source>
</evidence>
<accession>A0A2U9IN74</accession>
<proteinExistence type="predicted"/>
<feature type="domain" description="Glycosyl transferase family 1" evidence="2">
    <location>
        <begin position="232"/>
        <end position="375"/>
    </location>
</feature>
<evidence type="ECO:0000259" key="2">
    <source>
        <dbReference type="Pfam" id="PF00534"/>
    </source>
</evidence>
<dbReference type="SUPFAM" id="SSF53756">
    <property type="entry name" value="UDP-Glycosyltransferase/glycogen phosphorylase"/>
    <property type="match status" value="1"/>
</dbReference>
<sequence length="414" mass="48298">MLDAGSGGVKRNRETVKIWKKYVDEIIYIPLLGDLKRASVDDSFRKRMYYEAKTLGITIPQKIDEIIDDKKLLKNIKLHYNAIEYDLYSNILYYSIAKKIARRLGKINADIYYAQQEFPQMVYFLSEIATNNNIGALVQLENFYSNLIEDLKHFYNAYSSLGMDGIFYSFYVTLFRANPRRRKWEELIGEGRVKFAFSVSVDLSRLYPFMKKIRTKVLKPANAFDKRLMELRNSEKEDYAVFYARLSPAKGILDIPKIAKSINKKIIVLGKFINEKTKIKFMREKNDNIEYLGYVKDETLQEIVSKAKVLIYPSHMDSFSLVILESLAMGTPVVAYEIPGIKQVYSGLPGVHLVPENKIEQMKEEVKKIFSMPKSDYEKMMNDRKLLDFLEEHSSWEKVALNELDELKRVVYSK</sequence>
<evidence type="ECO:0000256" key="1">
    <source>
        <dbReference type="ARBA" id="ARBA00022679"/>
    </source>
</evidence>
<dbReference type="AlphaFoldDB" id="A0A2U9IN74"/>
<gene>
    <name evidence="3" type="ORF">DFR86_07890</name>
</gene>
<dbReference type="GO" id="GO:0016757">
    <property type="term" value="F:glycosyltransferase activity"/>
    <property type="evidence" value="ECO:0007669"/>
    <property type="project" value="InterPro"/>
</dbReference>
<keyword evidence="4" id="KW-1185">Reference proteome</keyword>
<keyword evidence="1" id="KW-0808">Transferase</keyword>
<dbReference type="Proteomes" id="UP000248410">
    <property type="component" value="Chromosome"/>
</dbReference>
<dbReference type="Pfam" id="PF00534">
    <property type="entry name" value="Glycos_transf_1"/>
    <property type="match status" value="1"/>
</dbReference>
<evidence type="ECO:0000313" key="3">
    <source>
        <dbReference type="EMBL" id="AWR97478.1"/>
    </source>
</evidence>
<reference evidence="3 4" key="1">
    <citation type="submission" date="2018-05" db="EMBL/GenBank/DDBJ databases">
        <title>Complete Genome Sequences of Extremely Thermoacidophilic, Metal-Mobilizing Type-Strain Members of the Archaeal Family Sulfolobaceae: Acidianus brierleyi DSM-1651T, Acidianus sulfidivorans DSM-18786T, Metallosphaera hakonensis DSM-7519T, and Metallosphaera prunae DSM-10039T.</title>
        <authorList>
            <person name="Counts J.A."/>
            <person name="Kelly R.M."/>
        </authorList>
    </citation>
    <scope>NUCLEOTIDE SEQUENCE [LARGE SCALE GENOMIC DNA]</scope>
    <source>
        <strain evidence="3 4">JP7</strain>
    </source>
</reference>